<sequence>MTDASGNVSSADEIYKELMIETVSNTYPKYIQKDLLSTLEQQGVVKLKKNMPIKSGAQTIDLSEAEEDERLTQGIESLAVLRALEKREFTKSYHFSAIFSGNGKQKPDFFSLVNEGKLLDFTSPNFLHDNVQDVNHPTEVIPTLFTIGNIKIFKFTKILTGFLPVTATRKRIKYNVLGVYHEYLGVLEIRFDRARSLFQYEDELFYHNQIVGVLNWFKEVAKFELEYINISPVISYINKKDQNEVVVHSQAMSMSTGAKAELYTAENGAPILPLLGELKELIKTNEELFDQCTKIKDLLDKFISETEDTSDLPWISLRWKGDAKNEGILVKFKHNYENKGYTLLNFFGRQTNMEKMNNVTKYIIDNKAELDTKESSDVPEVGETSDSTQKVF</sequence>
<dbReference type="RefSeq" id="WP_154116969.1">
    <property type="nucleotide sequence ID" value="NZ_WJXB01000001.1"/>
</dbReference>
<evidence type="ECO:0000313" key="2">
    <source>
        <dbReference type="EMBL" id="MRN51974.1"/>
    </source>
</evidence>
<keyword evidence="3" id="KW-1185">Reference proteome</keyword>
<protein>
    <submittedName>
        <fullName evidence="2">Uncharacterized protein</fullName>
    </submittedName>
</protein>
<evidence type="ECO:0000256" key="1">
    <source>
        <dbReference type="SAM" id="MobiDB-lite"/>
    </source>
</evidence>
<comment type="caution">
    <text evidence="2">The sequence shown here is derived from an EMBL/GenBank/DDBJ whole genome shotgun (WGS) entry which is preliminary data.</text>
</comment>
<dbReference type="AlphaFoldDB" id="A0A7X2H1Q4"/>
<reference evidence="2 3" key="1">
    <citation type="submission" date="2019-11" db="EMBL/GenBank/DDBJ databases">
        <title>Paenibacillus monticola sp. nov., a novel PGPR strain isolated from mountain sample in China.</title>
        <authorList>
            <person name="Zhao Q."/>
            <person name="Li H.-P."/>
            <person name="Zhang J.-L."/>
        </authorList>
    </citation>
    <scope>NUCLEOTIDE SEQUENCE [LARGE SCALE GENOMIC DNA]</scope>
    <source>
        <strain evidence="2 3">LC-T2</strain>
    </source>
</reference>
<proteinExistence type="predicted"/>
<gene>
    <name evidence="2" type="ORF">GJB61_03040</name>
</gene>
<organism evidence="2 3">
    <name type="scientific">Paenibacillus monticola</name>
    <dbReference type="NCBI Taxonomy" id="2666075"/>
    <lineage>
        <taxon>Bacteria</taxon>
        <taxon>Bacillati</taxon>
        <taxon>Bacillota</taxon>
        <taxon>Bacilli</taxon>
        <taxon>Bacillales</taxon>
        <taxon>Paenibacillaceae</taxon>
        <taxon>Paenibacillus</taxon>
    </lineage>
</organism>
<accession>A0A7X2H1Q4</accession>
<feature type="region of interest" description="Disordered" evidence="1">
    <location>
        <begin position="373"/>
        <end position="392"/>
    </location>
</feature>
<dbReference type="EMBL" id="WJXB01000001">
    <property type="protein sequence ID" value="MRN51974.1"/>
    <property type="molecule type" value="Genomic_DNA"/>
</dbReference>
<dbReference type="Proteomes" id="UP000463051">
    <property type="component" value="Unassembled WGS sequence"/>
</dbReference>
<evidence type="ECO:0000313" key="3">
    <source>
        <dbReference type="Proteomes" id="UP000463051"/>
    </source>
</evidence>
<name>A0A7X2H1Q4_9BACL</name>